<dbReference type="RefSeq" id="WP_073256584.1">
    <property type="nucleotide sequence ID" value="NZ_FRCR01000007.1"/>
</dbReference>
<reference evidence="3" key="1">
    <citation type="submission" date="2016-11" db="EMBL/GenBank/DDBJ databases">
        <authorList>
            <person name="Varghese N."/>
            <person name="Submissions S."/>
        </authorList>
    </citation>
    <scope>NUCLEOTIDE SEQUENCE [LARGE SCALE GENOMIC DNA]</scope>
    <source>
        <strain evidence="3">DSM 18802</strain>
    </source>
</reference>
<dbReference type="SMART" id="SM00331">
    <property type="entry name" value="PP2C_SIG"/>
    <property type="match status" value="1"/>
</dbReference>
<accession>A0A1M7JVJ9</accession>
<dbReference type="AlphaFoldDB" id="A0A1M7JVJ9"/>
<dbReference type="Gene3D" id="3.30.565.10">
    <property type="entry name" value="Histidine kinase-like ATPase, C-terminal domain"/>
    <property type="match status" value="1"/>
</dbReference>
<feature type="domain" description="PPM-type phosphatase" evidence="1">
    <location>
        <begin position="129"/>
        <end position="319"/>
    </location>
</feature>
<dbReference type="InterPro" id="IPR001932">
    <property type="entry name" value="PPM-type_phosphatase-like_dom"/>
</dbReference>
<dbReference type="PANTHER" id="PTHR35801">
    <property type="entry name" value="PHOSPHOSERINE PHOSPHATASE RSBX"/>
    <property type="match status" value="1"/>
</dbReference>
<dbReference type="GO" id="GO:0016301">
    <property type="term" value="F:kinase activity"/>
    <property type="evidence" value="ECO:0007669"/>
    <property type="project" value="UniProtKB-KW"/>
</dbReference>
<name>A0A1M7JVJ9_9FIRM</name>
<gene>
    <name evidence="2" type="ORF">SAMN05660826_01358</name>
</gene>
<evidence type="ECO:0000313" key="3">
    <source>
        <dbReference type="Proteomes" id="UP000184375"/>
    </source>
</evidence>
<sequence length="325" mass="36195">MTEKLRVDIAVEADLYILEHRLKKFLREVNLDIPIAILVAKELATNILKYGDKGCIEVGLKNGSLRIFAEDKGKVAVIGNGEKLAGGLGIGLEVVKKSSNDFKIEQKPGGGTKVEVYLNPFGENKKGFVLQVGTASKPHYLEDECGDVCLWKRVGDKYILLVADVLGHGKRAHEVAKVIESYFKDTLEEKIERIYEDLQRYLFSTRGCAAFIARVSENVMEYINVGNIKAWLVDKRFSKRIMGTGGVIGKMHGSPKVFKESSSLLCSTLIVCTDGIKNQFIPTPDMVWLRTLDVRDVALKIVNEYSIKEDDATVLIARGGYSEKY</sequence>
<evidence type="ECO:0000259" key="1">
    <source>
        <dbReference type="SMART" id="SM00331"/>
    </source>
</evidence>
<dbReference type="SUPFAM" id="SSF55874">
    <property type="entry name" value="ATPase domain of HSP90 chaperone/DNA topoisomerase II/histidine kinase"/>
    <property type="match status" value="1"/>
</dbReference>
<dbReference type="Pfam" id="PF07228">
    <property type="entry name" value="SpoIIE"/>
    <property type="match status" value="1"/>
</dbReference>
<dbReference type="EMBL" id="FRCR01000007">
    <property type="protein sequence ID" value="SHM56955.1"/>
    <property type="molecule type" value="Genomic_DNA"/>
</dbReference>
<dbReference type="OrthoDB" id="1805512at2"/>
<proteinExistence type="predicted"/>
<protein>
    <submittedName>
        <fullName evidence="2">Anti-sigma regulatory factor (Ser/Thr protein kinase)</fullName>
    </submittedName>
</protein>
<dbReference type="STRING" id="447595.SAMN05660826_01358"/>
<keyword evidence="2" id="KW-0418">Kinase</keyword>
<keyword evidence="3" id="KW-1185">Reference proteome</keyword>
<dbReference type="PANTHER" id="PTHR35801:SF1">
    <property type="entry name" value="PHOSPHOSERINE PHOSPHATASE RSBX"/>
    <property type="match status" value="1"/>
</dbReference>
<dbReference type="InterPro" id="IPR036457">
    <property type="entry name" value="PPM-type-like_dom_sf"/>
</dbReference>
<dbReference type="SUPFAM" id="SSF81606">
    <property type="entry name" value="PP2C-like"/>
    <property type="match status" value="1"/>
</dbReference>
<dbReference type="Proteomes" id="UP000184375">
    <property type="component" value="Unassembled WGS sequence"/>
</dbReference>
<dbReference type="InterPro" id="IPR036890">
    <property type="entry name" value="HATPase_C_sf"/>
</dbReference>
<keyword evidence="2" id="KW-0808">Transferase</keyword>
<dbReference type="InterPro" id="IPR039248">
    <property type="entry name" value="Ptase_RsbX"/>
</dbReference>
<dbReference type="Gene3D" id="3.60.40.10">
    <property type="entry name" value="PPM-type phosphatase domain"/>
    <property type="match status" value="1"/>
</dbReference>
<organism evidence="2 3">
    <name type="scientific">Caldanaerovirga acetigignens</name>
    <dbReference type="NCBI Taxonomy" id="447595"/>
    <lineage>
        <taxon>Bacteria</taxon>
        <taxon>Bacillati</taxon>
        <taxon>Bacillota</taxon>
        <taxon>Clostridia</taxon>
        <taxon>Thermosediminibacterales</taxon>
        <taxon>Thermosediminibacteraceae</taxon>
        <taxon>Caldanaerovirga</taxon>
    </lineage>
</organism>
<evidence type="ECO:0000313" key="2">
    <source>
        <dbReference type="EMBL" id="SHM56955.1"/>
    </source>
</evidence>